<dbReference type="InterPro" id="IPR027417">
    <property type="entry name" value="P-loop_NTPase"/>
</dbReference>
<reference evidence="1" key="1">
    <citation type="journal article" date="2020" name="Nature">
        <title>Giant virus diversity and host interactions through global metagenomics.</title>
        <authorList>
            <person name="Schulz F."/>
            <person name="Roux S."/>
            <person name="Paez-Espino D."/>
            <person name="Jungbluth S."/>
            <person name="Walsh D.A."/>
            <person name="Denef V.J."/>
            <person name="McMahon K.D."/>
            <person name="Konstantinidis K.T."/>
            <person name="Eloe-Fadrosh E.A."/>
            <person name="Kyrpides N.C."/>
            <person name="Woyke T."/>
        </authorList>
    </citation>
    <scope>NUCLEOTIDE SEQUENCE</scope>
    <source>
        <strain evidence="1">GVMAG-M-3300023109-53</strain>
    </source>
</reference>
<name>A0A6C0CWJ2_9ZZZZ</name>
<sequence length="224" mass="26601">MSKIFYICSYGGSGSTMLCNALLPYGKVFHIHSRNPPDKLEYVGKEGGGNTLDLWFNGIKIPEDQLHKYHVIFIYKNPIKSIYSRFQNAWHLKHIQSANYSLQEVLEQNKDLYGIEEFYDNYSSINNKRNYNIYCIKYENIFQQQNNLSRLLNIGPLNLIKKESNRKYNTEEIDKLNLIYKNLIEKQENNNFIMMNNKQLIINKNLPIYKPIKKKHFLNTIKLY</sequence>
<dbReference type="AlphaFoldDB" id="A0A6C0CWJ2"/>
<organism evidence="1">
    <name type="scientific">viral metagenome</name>
    <dbReference type="NCBI Taxonomy" id="1070528"/>
    <lineage>
        <taxon>unclassified sequences</taxon>
        <taxon>metagenomes</taxon>
        <taxon>organismal metagenomes</taxon>
    </lineage>
</organism>
<proteinExistence type="predicted"/>
<dbReference type="Gene3D" id="3.40.50.300">
    <property type="entry name" value="P-loop containing nucleotide triphosphate hydrolases"/>
    <property type="match status" value="1"/>
</dbReference>
<protein>
    <recommendedName>
        <fullName evidence="2">Sulfotransferase domain-containing protein</fullName>
    </recommendedName>
</protein>
<evidence type="ECO:0008006" key="2">
    <source>
        <dbReference type="Google" id="ProtNLM"/>
    </source>
</evidence>
<evidence type="ECO:0000313" key="1">
    <source>
        <dbReference type="EMBL" id="QHT08701.1"/>
    </source>
</evidence>
<dbReference type="EMBL" id="MN739500">
    <property type="protein sequence ID" value="QHT08701.1"/>
    <property type="molecule type" value="Genomic_DNA"/>
</dbReference>
<dbReference type="SUPFAM" id="SSF52540">
    <property type="entry name" value="P-loop containing nucleoside triphosphate hydrolases"/>
    <property type="match status" value="1"/>
</dbReference>
<accession>A0A6C0CWJ2</accession>